<protein>
    <submittedName>
        <fullName evidence="2">Uncharacterized protein</fullName>
    </submittedName>
</protein>
<dbReference type="InParanoid" id="A0A084QY59"/>
<dbReference type="Proteomes" id="UP000028524">
    <property type="component" value="Unassembled WGS sequence"/>
</dbReference>
<evidence type="ECO:0000313" key="2">
    <source>
        <dbReference type="EMBL" id="KFA68894.1"/>
    </source>
</evidence>
<dbReference type="HOGENOM" id="CLU_1815510_0_0_1"/>
<keyword evidence="1" id="KW-0472">Membrane</keyword>
<evidence type="ECO:0000313" key="3">
    <source>
        <dbReference type="Proteomes" id="UP000028524"/>
    </source>
</evidence>
<reference evidence="2 3" key="1">
    <citation type="journal article" date="2014" name="BMC Genomics">
        <title>Comparative genome sequencing reveals chemotype-specific gene clusters in the toxigenic black mold Stachybotrys.</title>
        <authorList>
            <person name="Semeiks J."/>
            <person name="Borek D."/>
            <person name="Otwinowski Z."/>
            <person name="Grishin N.V."/>
        </authorList>
    </citation>
    <scope>NUCLEOTIDE SEQUENCE [LARGE SCALE GENOMIC DNA]</scope>
    <source>
        <strain evidence="2 3">IBT 40285</strain>
    </source>
</reference>
<name>A0A084QY59_STAC4</name>
<dbReference type="AlphaFoldDB" id="A0A084QY59"/>
<proteinExistence type="predicted"/>
<evidence type="ECO:0000256" key="1">
    <source>
        <dbReference type="SAM" id="Phobius"/>
    </source>
</evidence>
<sequence length="144" mass="16699">MASIFTPIVTITGLTSLWIVYSSICLICNYVKAAKLGLPIRVIPISHTNPVWMLVDRKVISIIKRLPFANNSFTRYNYRGWELPDRYYSHREMGEAFVLVTPGRNWIYVSNPDTLLDVFKRRTDFPRCLELTGMTNVPHARVDY</sequence>
<feature type="transmembrane region" description="Helical" evidence="1">
    <location>
        <begin position="6"/>
        <end position="31"/>
    </location>
</feature>
<dbReference type="OMA" id="IFARICD"/>
<keyword evidence="1" id="KW-0812">Transmembrane</keyword>
<keyword evidence="1" id="KW-1133">Transmembrane helix</keyword>
<organism evidence="2 3">
    <name type="scientific">Stachybotrys chlorohalonatus (strain IBT 40285)</name>
    <dbReference type="NCBI Taxonomy" id="1283841"/>
    <lineage>
        <taxon>Eukaryota</taxon>
        <taxon>Fungi</taxon>
        <taxon>Dikarya</taxon>
        <taxon>Ascomycota</taxon>
        <taxon>Pezizomycotina</taxon>
        <taxon>Sordariomycetes</taxon>
        <taxon>Hypocreomycetidae</taxon>
        <taxon>Hypocreales</taxon>
        <taxon>Stachybotryaceae</taxon>
        <taxon>Stachybotrys</taxon>
    </lineage>
</organism>
<accession>A0A084QY59</accession>
<gene>
    <name evidence="2" type="ORF">S40285_09714</name>
</gene>
<dbReference type="STRING" id="1283841.A0A084QY59"/>
<keyword evidence="3" id="KW-1185">Reference proteome</keyword>
<dbReference type="EMBL" id="KL659673">
    <property type="protein sequence ID" value="KFA68894.1"/>
    <property type="molecule type" value="Genomic_DNA"/>
</dbReference>
<dbReference type="OrthoDB" id="5001562at2759"/>